<dbReference type="Gene3D" id="1.10.630.10">
    <property type="entry name" value="Cytochrome P450"/>
    <property type="match status" value="1"/>
</dbReference>
<evidence type="ECO:0000256" key="1">
    <source>
        <dbReference type="ARBA" id="ARBA00001971"/>
    </source>
</evidence>
<dbReference type="PROSITE" id="PS00086">
    <property type="entry name" value="CYTOCHROME_P450"/>
    <property type="match status" value="1"/>
</dbReference>
<evidence type="ECO:0000256" key="2">
    <source>
        <dbReference type="ARBA" id="ARBA00022723"/>
    </source>
</evidence>
<organism evidence="7 8">
    <name type="scientific">Exophiala bonariae</name>
    <dbReference type="NCBI Taxonomy" id="1690606"/>
    <lineage>
        <taxon>Eukaryota</taxon>
        <taxon>Fungi</taxon>
        <taxon>Dikarya</taxon>
        <taxon>Ascomycota</taxon>
        <taxon>Pezizomycotina</taxon>
        <taxon>Eurotiomycetes</taxon>
        <taxon>Chaetothyriomycetidae</taxon>
        <taxon>Chaetothyriales</taxon>
        <taxon>Herpotrichiellaceae</taxon>
        <taxon>Exophiala</taxon>
    </lineage>
</organism>
<dbReference type="RefSeq" id="XP_064702353.1">
    <property type="nucleotide sequence ID" value="XM_064850687.1"/>
</dbReference>
<reference evidence="7 8" key="1">
    <citation type="submission" date="2023-08" db="EMBL/GenBank/DDBJ databases">
        <title>Black Yeasts Isolated from many extreme environments.</title>
        <authorList>
            <person name="Coleine C."/>
            <person name="Stajich J.E."/>
            <person name="Selbmann L."/>
        </authorList>
    </citation>
    <scope>NUCLEOTIDE SEQUENCE [LARGE SCALE GENOMIC DNA]</scope>
    <source>
        <strain evidence="7 8">CCFEE 5792</strain>
    </source>
</reference>
<name>A0AAV9MYT2_9EURO</name>
<protein>
    <recommendedName>
        <fullName evidence="9">Cytochrome P450</fullName>
    </recommendedName>
</protein>
<dbReference type="GO" id="GO:0016705">
    <property type="term" value="F:oxidoreductase activity, acting on paired donors, with incorporation or reduction of molecular oxygen"/>
    <property type="evidence" value="ECO:0007669"/>
    <property type="project" value="InterPro"/>
</dbReference>
<dbReference type="PRINTS" id="PR00385">
    <property type="entry name" value="P450"/>
</dbReference>
<evidence type="ECO:0008006" key="9">
    <source>
        <dbReference type="Google" id="ProtNLM"/>
    </source>
</evidence>
<sequence length="509" mass="57532">MTSMTGIAEVLSVLLLLLLFKVCLFMQNWTDSRNLVRLQYIYRLWFHPLARYPGPLLARASRIWSASAARKLRKAQAVQDAHQRYGPVVRIAPDELSFADPSTLKAIYGHGSRLPKTEFYTGGKFTEVDNVFSMRDIHQHSGRRAVMAPVFSHRFVASYVPAMYEKLSQTFNMMATLSANGTKPVDVYHWVHNFALDVVFHFTLNHESGTLKTGKPHAVIRDLEDFQSVFAWTALFPPLRNLGRFVPIQAVKRPFISLHKWIHFCLDIVARERTTDMKASFVSRLLENEDAYLERKLNDLEVAEELIGIMFAGSGTAANTISFLIWAVLENPPIREKLVAELERQVPPGIIPMYEVVNKLPYLNAVIMETLRRWPTIPGLQPRRVVGKELVVGDYIIPAGTVVGCQNYTVHLDPVTFPEPEIFDPERWLQPDTSAQHAAFNGFGTGPRACIGRNLALIELQLFTAAFFLRFDARVADTLEEKDMELTDGFSGGPAGKSLPLYLVERSKT</sequence>
<keyword evidence="2 5" id="KW-0479">Metal-binding</keyword>
<evidence type="ECO:0000256" key="6">
    <source>
        <dbReference type="RuleBase" id="RU000461"/>
    </source>
</evidence>
<keyword evidence="5 6" id="KW-0349">Heme</keyword>
<dbReference type="GO" id="GO:0020037">
    <property type="term" value="F:heme binding"/>
    <property type="evidence" value="ECO:0007669"/>
    <property type="project" value="InterPro"/>
</dbReference>
<dbReference type="GO" id="GO:0005506">
    <property type="term" value="F:iron ion binding"/>
    <property type="evidence" value="ECO:0007669"/>
    <property type="project" value="InterPro"/>
</dbReference>
<evidence type="ECO:0000256" key="5">
    <source>
        <dbReference type="PIRSR" id="PIRSR602401-1"/>
    </source>
</evidence>
<feature type="binding site" description="axial binding residue" evidence="5">
    <location>
        <position position="450"/>
    </location>
    <ligand>
        <name>heme</name>
        <dbReference type="ChEBI" id="CHEBI:30413"/>
    </ligand>
    <ligandPart>
        <name>Fe</name>
        <dbReference type="ChEBI" id="CHEBI:18248"/>
    </ligandPart>
</feature>
<evidence type="ECO:0000313" key="7">
    <source>
        <dbReference type="EMBL" id="KAK5046780.1"/>
    </source>
</evidence>
<dbReference type="GeneID" id="89975300"/>
<dbReference type="InterPro" id="IPR036396">
    <property type="entry name" value="Cyt_P450_sf"/>
</dbReference>
<dbReference type="PANTHER" id="PTHR24305">
    <property type="entry name" value="CYTOCHROME P450"/>
    <property type="match status" value="1"/>
</dbReference>
<evidence type="ECO:0000256" key="4">
    <source>
        <dbReference type="ARBA" id="ARBA00023004"/>
    </source>
</evidence>
<dbReference type="InterPro" id="IPR050121">
    <property type="entry name" value="Cytochrome_P450_monoxygenase"/>
</dbReference>
<dbReference type="Proteomes" id="UP001358417">
    <property type="component" value="Unassembled WGS sequence"/>
</dbReference>
<dbReference type="PRINTS" id="PR00463">
    <property type="entry name" value="EP450I"/>
</dbReference>
<proteinExistence type="inferred from homology"/>
<dbReference type="InterPro" id="IPR002401">
    <property type="entry name" value="Cyt_P450_E_grp-I"/>
</dbReference>
<evidence type="ECO:0000256" key="3">
    <source>
        <dbReference type="ARBA" id="ARBA00023002"/>
    </source>
</evidence>
<dbReference type="EMBL" id="JAVRRD010000028">
    <property type="protein sequence ID" value="KAK5046780.1"/>
    <property type="molecule type" value="Genomic_DNA"/>
</dbReference>
<accession>A0AAV9MYT2</accession>
<dbReference type="PANTHER" id="PTHR24305:SF164">
    <property type="entry name" value="P450, PUTATIVE (EUROFUNG)-RELATED"/>
    <property type="match status" value="1"/>
</dbReference>
<evidence type="ECO:0000313" key="8">
    <source>
        <dbReference type="Proteomes" id="UP001358417"/>
    </source>
</evidence>
<comment type="cofactor">
    <cofactor evidence="1 5">
        <name>heme</name>
        <dbReference type="ChEBI" id="CHEBI:30413"/>
    </cofactor>
</comment>
<comment type="similarity">
    <text evidence="6">Belongs to the cytochrome P450 family.</text>
</comment>
<dbReference type="InterPro" id="IPR017972">
    <property type="entry name" value="Cyt_P450_CS"/>
</dbReference>
<comment type="caution">
    <text evidence="7">The sequence shown here is derived from an EMBL/GenBank/DDBJ whole genome shotgun (WGS) entry which is preliminary data.</text>
</comment>
<keyword evidence="6" id="KW-0503">Monooxygenase</keyword>
<dbReference type="AlphaFoldDB" id="A0AAV9MYT2"/>
<keyword evidence="8" id="KW-1185">Reference proteome</keyword>
<dbReference type="InterPro" id="IPR001128">
    <property type="entry name" value="Cyt_P450"/>
</dbReference>
<keyword evidence="3 6" id="KW-0560">Oxidoreductase</keyword>
<dbReference type="Pfam" id="PF00067">
    <property type="entry name" value="p450"/>
    <property type="match status" value="1"/>
</dbReference>
<dbReference type="SUPFAM" id="SSF48264">
    <property type="entry name" value="Cytochrome P450"/>
    <property type="match status" value="1"/>
</dbReference>
<dbReference type="GO" id="GO:0004497">
    <property type="term" value="F:monooxygenase activity"/>
    <property type="evidence" value="ECO:0007669"/>
    <property type="project" value="UniProtKB-KW"/>
</dbReference>
<gene>
    <name evidence="7" type="ORF">LTR84_007133</name>
</gene>
<keyword evidence="4 5" id="KW-0408">Iron</keyword>